<evidence type="ECO:0000313" key="2">
    <source>
        <dbReference type="EnsemblMetazoa" id="XP_014240734.1"/>
    </source>
</evidence>
<dbReference type="KEGG" id="clec:106661700"/>
<accession>A0A8I6R8Z1</accession>
<keyword evidence="3" id="KW-1185">Reference proteome</keyword>
<organism evidence="2 3">
    <name type="scientific">Cimex lectularius</name>
    <name type="common">Bed bug</name>
    <name type="synonym">Acanthia lectularia</name>
    <dbReference type="NCBI Taxonomy" id="79782"/>
    <lineage>
        <taxon>Eukaryota</taxon>
        <taxon>Metazoa</taxon>
        <taxon>Ecdysozoa</taxon>
        <taxon>Arthropoda</taxon>
        <taxon>Hexapoda</taxon>
        <taxon>Insecta</taxon>
        <taxon>Pterygota</taxon>
        <taxon>Neoptera</taxon>
        <taxon>Paraneoptera</taxon>
        <taxon>Hemiptera</taxon>
        <taxon>Heteroptera</taxon>
        <taxon>Panheteroptera</taxon>
        <taxon>Cimicomorpha</taxon>
        <taxon>Cimicidae</taxon>
        <taxon>Cimex</taxon>
    </lineage>
</organism>
<dbReference type="Proteomes" id="UP000494040">
    <property type="component" value="Unassembled WGS sequence"/>
</dbReference>
<dbReference type="AlphaFoldDB" id="A0A8I6R8Z1"/>
<sequence length="108" mass="11649">MFLYLNEKGGSKASITSLPSSPSSANAPKLDLRCCSAKAGVTLSAAKPWRRFTGVPLLRAKGRNSLKRRRQLCTTSIWKICPTPTPAGPSDICKPGTWSEICTKPTVE</sequence>
<name>A0A8I6R8Z1_CIMLE</name>
<dbReference type="EnsemblMetazoa" id="XM_014385248.1">
    <property type="protein sequence ID" value="XP_014240734.1"/>
    <property type="gene ID" value="LOC106661700"/>
</dbReference>
<proteinExistence type="predicted"/>
<evidence type="ECO:0000313" key="3">
    <source>
        <dbReference type="Proteomes" id="UP000494040"/>
    </source>
</evidence>
<protein>
    <submittedName>
        <fullName evidence="2">Uncharacterized protein</fullName>
    </submittedName>
</protein>
<feature type="compositionally biased region" description="Low complexity" evidence="1">
    <location>
        <begin position="11"/>
        <end position="26"/>
    </location>
</feature>
<evidence type="ECO:0000256" key="1">
    <source>
        <dbReference type="SAM" id="MobiDB-lite"/>
    </source>
</evidence>
<feature type="region of interest" description="Disordered" evidence="1">
    <location>
        <begin position="1"/>
        <end position="26"/>
    </location>
</feature>
<dbReference type="GeneID" id="106661700"/>
<dbReference type="RefSeq" id="XP_014240734.1">
    <property type="nucleotide sequence ID" value="XM_014385248.1"/>
</dbReference>
<reference evidence="2" key="1">
    <citation type="submission" date="2022-01" db="UniProtKB">
        <authorList>
            <consortium name="EnsemblMetazoa"/>
        </authorList>
    </citation>
    <scope>IDENTIFICATION</scope>
</reference>